<name>A0A8H4B673_MUCCL</name>
<protein>
    <submittedName>
        <fullName evidence="1">Uncharacterized protein</fullName>
    </submittedName>
</protein>
<accession>A0A8H4B673</accession>
<sequence>ITSWLDATSSSPVGYLGFPLFTSVDKIHLGCQIHKQRGLYVRDRATVLNSLVLSRLWHVIRVVTVPVGTLDSIQSMIA</sequence>
<organism evidence="1 2">
    <name type="scientific">Mucor circinelloides f. lusitanicus</name>
    <name type="common">Mucor racemosus var. lusitanicus</name>
    <dbReference type="NCBI Taxonomy" id="29924"/>
    <lineage>
        <taxon>Eukaryota</taxon>
        <taxon>Fungi</taxon>
        <taxon>Fungi incertae sedis</taxon>
        <taxon>Mucoromycota</taxon>
        <taxon>Mucoromycotina</taxon>
        <taxon>Mucoromycetes</taxon>
        <taxon>Mucorales</taxon>
        <taxon>Mucorineae</taxon>
        <taxon>Mucoraceae</taxon>
        <taxon>Mucor</taxon>
    </lineage>
</organism>
<dbReference type="EMBL" id="JAAECE010000014">
    <property type="protein sequence ID" value="KAF1796086.1"/>
    <property type="molecule type" value="Genomic_DNA"/>
</dbReference>
<reference evidence="1 2" key="1">
    <citation type="submission" date="2019-09" db="EMBL/GenBank/DDBJ databases">
        <authorList>
            <consortium name="DOE Joint Genome Institute"/>
            <person name="Mondo S.J."/>
            <person name="Navarro-Mendoza M.I."/>
            <person name="Perez-Arques C."/>
            <person name="Panchal S."/>
            <person name="Nicolas F.E."/>
            <person name="Ganguly P."/>
            <person name="Pangilinan J."/>
            <person name="Grigoriev I."/>
            <person name="Heitman J."/>
            <person name="Sanya K."/>
            <person name="Garre V."/>
        </authorList>
    </citation>
    <scope>NUCLEOTIDE SEQUENCE [LARGE SCALE GENOMIC DNA]</scope>
    <source>
        <strain evidence="1 2">MU402</strain>
    </source>
</reference>
<dbReference type="AlphaFoldDB" id="A0A8H4B673"/>
<proteinExistence type="predicted"/>
<feature type="non-terminal residue" evidence="1">
    <location>
        <position position="1"/>
    </location>
</feature>
<comment type="caution">
    <text evidence="1">The sequence shown here is derived from an EMBL/GenBank/DDBJ whole genome shotgun (WGS) entry which is preliminary data.</text>
</comment>
<dbReference type="Proteomes" id="UP000469890">
    <property type="component" value="Unassembled WGS sequence"/>
</dbReference>
<evidence type="ECO:0000313" key="2">
    <source>
        <dbReference type="Proteomes" id="UP000469890"/>
    </source>
</evidence>
<gene>
    <name evidence="1" type="ORF">FB192DRAFT_1293365</name>
</gene>
<evidence type="ECO:0000313" key="1">
    <source>
        <dbReference type="EMBL" id="KAF1796086.1"/>
    </source>
</evidence>